<keyword evidence="3" id="KW-1185">Reference proteome</keyword>
<dbReference type="Pfam" id="PF07985">
    <property type="entry name" value="SRR1"/>
    <property type="match status" value="1"/>
</dbReference>
<proteinExistence type="predicted"/>
<reference evidence="2" key="1">
    <citation type="journal article" date="2020" name="Stud. Mycol.">
        <title>101 Dothideomycetes genomes: a test case for predicting lifestyles and emergence of pathogens.</title>
        <authorList>
            <person name="Haridas S."/>
            <person name="Albert R."/>
            <person name="Binder M."/>
            <person name="Bloem J."/>
            <person name="Labutti K."/>
            <person name="Salamov A."/>
            <person name="Andreopoulos B."/>
            <person name="Baker S."/>
            <person name="Barry K."/>
            <person name="Bills G."/>
            <person name="Bluhm B."/>
            <person name="Cannon C."/>
            <person name="Castanera R."/>
            <person name="Culley D."/>
            <person name="Daum C."/>
            <person name="Ezra D."/>
            <person name="Gonzalez J."/>
            <person name="Henrissat B."/>
            <person name="Kuo A."/>
            <person name="Liang C."/>
            <person name="Lipzen A."/>
            <person name="Lutzoni F."/>
            <person name="Magnuson J."/>
            <person name="Mondo S."/>
            <person name="Nolan M."/>
            <person name="Ohm R."/>
            <person name="Pangilinan J."/>
            <person name="Park H.-J."/>
            <person name="Ramirez L."/>
            <person name="Alfaro M."/>
            <person name="Sun H."/>
            <person name="Tritt A."/>
            <person name="Yoshinaga Y."/>
            <person name="Zwiers L.-H."/>
            <person name="Turgeon B."/>
            <person name="Goodwin S."/>
            <person name="Spatafora J."/>
            <person name="Crous P."/>
            <person name="Grigoriev I."/>
        </authorList>
    </citation>
    <scope>NUCLEOTIDE SEQUENCE</scope>
    <source>
        <strain evidence="2">Tuck. ex Michener</strain>
    </source>
</reference>
<dbReference type="PANTHER" id="PTHR42080:SF1">
    <property type="entry name" value="SRR1-LIKE DOMAIN-CONTAINING PROTEIN"/>
    <property type="match status" value="1"/>
</dbReference>
<name>A0A6A6GW70_VIRVR</name>
<accession>A0A6A6GW70</accession>
<evidence type="ECO:0000313" key="2">
    <source>
        <dbReference type="EMBL" id="KAF2229965.1"/>
    </source>
</evidence>
<dbReference type="PANTHER" id="PTHR42080">
    <property type="entry name" value="SRR1 DOMAIN-CONTAINING PROTEIN"/>
    <property type="match status" value="1"/>
</dbReference>
<dbReference type="InterPro" id="IPR012942">
    <property type="entry name" value="SRR1-like"/>
</dbReference>
<dbReference type="EMBL" id="ML991850">
    <property type="protein sequence ID" value="KAF2229965.1"/>
    <property type="molecule type" value="Genomic_DNA"/>
</dbReference>
<gene>
    <name evidence="2" type="ORF">EV356DRAFT_536803</name>
</gene>
<evidence type="ECO:0000313" key="3">
    <source>
        <dbReference type="Proteomes" id="UP000800092"/>
    </source>
</evidence>
<protein>
    <recommendedName>
        <fullName evidence="1">SRR1-like domain-containing protein</fullName>
    </recommendedName>
</protein>
<dbReference type="AlphaFoldDB" id="A0A6A6GW70"/>
<dbReference type="Proteomes" id="UP000800092">
    <property type="component" value="Unassembled WGS sequence"/>
</dbReference>
<sequence length="234" mass="27237">MEQLRIDYKNAEREWDASNFAKPFRSALKDFKDQNQHRRHIAICLALGRLSHSPSETRESEEERNRSLLQLAAFDDAASILVPGKRRIVQDPDFPDLDKTFLNEDMGYEVVEDPSAFGEIAEEAFVFMPFMPRDVISASQKKLFSCWVPVANDLKEVYESPKKDVKNLKERYGAVWDEGLKKNAELVIEEYQKGYDAFLKKWENWRTSIPEHELIYPGLHILPSAMEGLMIYQF</sequence>
<feature type="domain" description="SRR1-like" evidence="1">
    <location>
        <begin position="33"/>
        <end position="170"/>
    </location>
</feature>
<dbReference type="OrthoDB" id="5318346at2759"/>
<evidence type="ECO:0000259" key="1">
    <source>
        <dbReference type="Pfam" id="PF07985"/>
    </source>
</evidence>
<organism evidence="2 3">
    <name type="scientific">Viridothelium virens</name>
    <name type="common">Speckled blister lichen</name>
    <name type="synonym">Trypethelium virens</name>
    <dbReference type="NCBI Taxonomy" id="1048519"/>
    <lineage>
        <taxon>Eukaryota</taxon>
        <taxon>Fungi</taxon>
        <taxon>Dikarya</taxon>
        <taxon>Ascomycota</taxon>
        <taxon>Pezizomycotina</taxon>
        <taxon>Dothideomycetes</taxon>
        <taxon>Dothideomycetes incertae sedis</taxon>
        <taxon>Trypetheliales</taxon>
        <taxon>Trypetheliaceae</taxon>
        <taxon>Viridothelium</taxon>
    </lineage>
</organism>